<gene>
    <name evidence="2" type="ORF">A3B10_02810</name>
</gene>
<feature type="transmembrane region" description="Helical" evidence="1">
    <location>
        <begin position="47"/>
        <end position="70"/>
    </location>
</feature>
<evidence type="ECO:0000313" key="3">
    <source>
        <dbReference type="Proteomes" id="UP000177281"/>
    </source>
</evidence>
<organism evidence="2 3">
    <name type="scientific">Candidatus Doudnabacteria bacterium RIFCSPLOWO2_01_FULL_44_21</name>
    <dbReference type="NCBI Taxonomy" id="1817841"/>
    <lineage>
        <taxon>Bacteria</taxon>
        <taxon>Candidatus Doudnaibacteriota</taxon>
    </lineage>
</organism>
<evidence type="ECO:0000256" key="1">
    <source>
        <dbReference type="SAM" id="Phobius"/>
    </source>
</evidence>
<sequence>MKNLKQTIQLALFSLLVPVIVLAQQIIPINQTTLPGNQSSTFTTVFNYYIKVFLGVVGVLAVAFLIYGGFRYITSAGNEEQAESAKKIIQNSIIGLIIIILSYVIVIVIGNALLPGGRGI</sequence>
<dbReference type="STRING" id="1817841.A3B10_02810"/>
<feature type="transmembrane region" description="Helical" evidence="1">
    <location>
        <begin position="91"/>
        <end position="114"/>
    </location>
</feature>
<dbReference type="Proteomes" id="UP000177281">
    <property type="component" value="Unassembled WGS sequence"/>
</dbReference>
<comment type="caution">
    <text evidence="2">The sequence shown here is derived from an EMBL/GenBank/DDBJ whole genome shotgun (WGS) entry which is preliminary data.</text>
</comment>
<reference evidence="2 3" key="1">
    <citation type="journal article" date="2016" name="Nat. Commun.">
        <title>Thousands of microbial genomes shed light on interconnected biogeochemical processes in an aquifer system.</title>
        <authorList>
            <person name="Anantharaman K."/>
            <person name="Brown C.T."/>
            <person name="Hug L.A."/>
            <person name="Sharon I."/>
            <person name="Castelle C.J."/>
            <person name="Probst A.J."/>
            <person name="Thomas B.C."/>
            <person name="Singh A."/>
            <person name="Wilkins M.J."/>
            <person name="Karaoz U."/>
            <person name="Brodie E.L."/>
            <person name="Williams K.H."/>
            <person name="Hubbard S.S."/>
            <person name="Banfield J.F."/>
        </authorList>
    </citation>
    <scope>NUCLEOTIDE SEQUENCE [LARGE SCALE GENOMIC DNA]</scope>
</reference>
<keyword evidence="1" id="KW-0812">Transmembrane</keyword>
<keyword evidence="1" id="KW-0472">Membrane</keyword>
<dbReference type="NCBIfam" id="NF045849">
    <property type="entry name" value="ICE_MMCAP2_0565"/>
    <property type="match status" value="1"/>
</dbReference>
<protein>
    <submittedName>
        <fullName evidence="2">Uncharacterized protein</fullName>
    </submittedName>
</protein>
<accession>A0A1F5Q265</accession>
<keyword evidence="1" id="KW-1133">Transmembrane helix</keyword>
<evidence type="ECO:0000313" key="2">
    <source>
        <dbReference type="EMBL" id="OGE96218.1"/>
    </source>
</evidence>
<name>A0A1F5Q265_9BACT</name>
<dbReference type="EMBL" id="MFFB01000006">
    <property type="protein sequence ID" value="OGE96218.1"/>
    <property type="molecule type" value="Genomic_DNA"/>
</dbReference>
<dbReference type="InterPro" id="IPR043993">
    <property type="entry name" value="T4SS_pilin"/>
</dbReference>
<dbReference type="Pfam" id="PF18895">
    <property type="entry name" value="T4SS_pilin"/>
    <property type="match status" value="1"/>
</dbReference>
<proteinExistence type="predicted"/>
<dbReference type="AlphaFoldDB" id="A0A1F5Q265"/>